<dbReference type="GO" id="GO:0009002">
    <property type="term" value="F:serine-type D-Ala-D-Ala carboxypeptidase activity"/>
    <property type="evidence" value="ECO:0007669"/>
    <property type="project" value="UniProtKB-EC"/>
</dbReference>
<evidence type="ECO:0000256" key="6">
    <source>
        <dbReference type="ARBA" id="ARBA00022960"/>
    </source>
</evidence>
<dbReference type="GO" id="GO:0071555">
    <property type="term" value="P:cell wall organization"/>
    <property type="evidence" value="ECO:0007669"/>
    <property type="project" value="UniProtKB-KW"/>
</dbReference>
<dbReference type="PANTHER" id="PTHR30627:SF2">
    <property type="entry name" value="PEPTIDOGLYCAN D,D-TRANSPEPTIDASE MRDA"/>
    <property type="match status" value="1"/>
</dbReference>
<dbReference type="GO" id="GO:0071972">
    <property type="term" value="F:peptidoglycan L,D-transpeptidase activity"/>
    <property type="evidence" value="ECO:0007669"/>
    <property type="project" value="TreeGrafter"/>
</dbReference>
<evidence type="ECO:0000256" key="2">
    <source>
        <dbReference type="ARBA" id="ARBA00004236"/>
    </source>
</evidence>
<keyword evidence="14" id="KW-0645">Protease</keyword>
<sequence>MYSLWDRIKSGIYEVVKSRIFVVIIVFCIMSAILLQRLFYLQIVKGQDYFDDYKLQIQKTKEVQGTRGKIYDRNGVLLAYNELAYAVTIEDNGDYDSIKQKNKELNKVISTVIGMVESNGDTVINDFGIILDNNNEYIYIAENDTQRLRFIADVFGKKTIDELSDKQKSISAAGLVDYLCTDELNGYGINQKKMEKSEVLKLVNVRYAMSLNGFQKYIATTIAEDVSDETVADVMENLDTLQGINIEEESLRRYADSKCFSNIIGYTGQISQEEYDALSKEEQEEYSLIDTIGKSGLEQTLDSSLQGKKGEVKLYVNSVGKVIEMVKGKDPKAGNDVYLSIDANLQKAAYHILEQELAGILLAKIQNTLDFNRNQVDDGSDVIIPIGDVYNAFISNDILDMNHFGAEDAKPAEQEVNSIFTARKEEVKSQLSDILKDPNAGAYKDMPKEIQAYLTYIVSDVLTDTTGVIMPDAIDTNDATYKAWKDEESINIYTYLNYAISKNWIDTSLLKDYVSSKGKYSDSNELYQGIVSYIMDYIDSDNSFNKLVYRYMIKSGAITGRQICLMLYEQGILTYDEDQYNGLNSGSIGAYDFLRGKIETLEITPGQLALEPCTGSLVMTDTTSGEVLACVSYPGYDNNRLANTMDSNYYNKLVTDQARPFYNNATQEKTAPGSTYKPMVAVAGLTEGVIDNNTYLPCHGIYKKVSPNPKCWIYPMAHGSLNVEGAIENSCNSFFYEVGYRMSLKDNGLSQIGSDNAEGGATNAYYSSDLGTDTLKKYAMEFGLGETSGLEIPESEPQISDKSSVPSAIGQGTNNYTTSQLARYITAVANKGTVYKLSLIDKITSVDGKTVKDYEPSVLNTMTDVAPSTWNAVHNGMRNVVSVAHSNLFTKLNASDVKLFGKTGTAQQSETHPDHALFVGFAPSDSPQVAFAIRIANGYSSTYAAEVGNDIMEYYYQITPEEEILTGTAADISAGATVGD</sequence>
<gene>
    <name evidence="14" type="primary">mrdA</name>
    <name evidence="14" type="ORF">HDCHBGLK_03025</name>
</gene>
<comment type="similarity">
    <text evidence="3">Belongs to the transpeptidase family.</text>
</comment>
<dbReference type="SUPFAM" id="SSF56601">
    <property type="entry name" value="beta-lactamase/transpeptidase-like"/>
    <property type="match status" value="1"/>
</dbReference>
<evidence type="ECO:0000259" key="13">
    <source>
        <dbReference type="Pfam" id="PF03717"/>
    </source>
</evidence>
<dbReference type="Gene3D" id="1.10.10.1230">
    <property type="entry name" value="Penicillin-binding protein, N-terminal non-catalytic domain, head sub-domain"/>
    <property type="match status" value="1"/>
</dbReference>
<proteinExistence type="inferred from homology"/>
<keyword evidence="9 11" id="KW-0472">Membrane</keyword>
<keyword evidence="14" id="KW-0378">Hydrolase</keyword>
<protein>
    <submittedName>
        <fullName evidence="14">Peptidoglycan D,D-transpeptidase MrdA</fullName>
        <ecNumber evidence="14">3.4.16.4</ecNumber>
    </submittedName>
</protein>
<dbReference type="OrthoDB" id="9757901at2"/>
<dbReference type="InterPro" id="IPR012338">
    <property type="entry name" value="Beta-lactam/transpept-like"/>
</dbReference>
<dbReference type="RefSeq" id="WP_039909527.1">
    <property type="nucleotide sequence ID" value="NZ_CP036170.1"/>
</dbReference>
<keyword evidence="5 11" id="KW-0812">Transmembrane</keyword>
<dbReference type="Gene3D" id="3.40.710.10">
    <property type="entry name" value="DD-peptidase/beta-lactamase superfamily"/>
    <property type="match status" value="1"/>
</dbReference>
<dbReference type="AlphaFoldDB" id="A0A494WNK1"/>
<dbReference type="SUPFAM" id="SSF56519">
    <property type="entry name" value="Penicillin binding protein dimerisation domain"/>
    <property type="match status" value="1"/>
</dbReference>
<dbReference type="Proteomes" id="UP000289664">
    <property type="component" value="Chromosome"/>
</dbReference>
<comment type="subcellular location">
    <subcellularLocation>
        <location evidence="2">Cell membrane</location>
    </subcellularLocation>
    <subcellularLocation>
        <location evidence="1">Membrane</location>
        <topology evidence="1">Single-pass membrane protein</topology>
    </subcellularLocation>
</comment>
<keyword evidence="4" id="KW-1003">Cell membrane</keyword>
<dbReference type="InterPro" id="IPR005311">
    <property type="entry name" value="PBP_dimer"/>
</dbReference>
<dbReference type="Pfam" id="PF00905">
    <property type="entry name" value="Transpeptidase"/>
    <property type="match status" value="1"/>
</dbReference>
<reference evidence="14 15" key="1">
    <citation type="journal article" date="2019" name="Appl. Environ. Microbiol.">
        <title>Clostridium scindens ATCC 35704: integration of nutritional requirements, the complete genome sequence, and global transcriptional responses to bile acids.</title>
        <authorList>
            <person name="Devendran S."/>
            <person name="Shrestha R."/>
            <person name="Alves J.M.P."/>
            <person name="Wolf P.G."/>
            <person name="Ly L."/>
            <person name="Hernandez A.G."/>
            <person name="Mendez-Garcia C."/>
            <person name="Inboden A."/>
            <person name="Wiley J."/>
            <person name="Paul O."/>
            <person name="Allen A."/>
            <person name="Springer E."/>
            <person name="Wright C.L."/>
            <person name="Fields C.J."/>
            <person name="Daniel S.L."/>
            <person name="Ridlon J.M."/>
        </authorList>
    </citation>
    <scope>NUCLEOTIDE SEQUENCE [LARGE SCALE GENOMIC DNA]</scope>
    <source>
        <strain evidence="14 15">ATCC 35704</strain>
    </source>
</reference>
<dbReference type="PANTHER" id="PTHR30627">
    <property type="entry name" value="PEPTIDOGLYCAN D,D-TRANSPEPTIDASE"/>
    <property type="match status" value="1"/>
</dbReference>
<dbReference type="GO" id="GO:0008658">
    <property type="term" value="F:penicillin binding"/>
    <property type="evidence" value="ECO:0007669"/>
    <property type="project" value="InterPro"/>
</dbReference>
<dbReference type="EMBL" id="CP036170">
    <property type="protein sequence ID" value="QBF75614.1"/>
    <property type="molecule type" value="Genomic_DNA"/>
</dbReference>
<evidence type="ECO:0000256" key="3">
    <source>
        <dbReference type="ARBA" id="ARBA00007171"/>
    </source>
</evidence>
<keyword evidence="7" id="KW-0573">Peptidoglycan synthesis</keyword>
<dbReference type="GeneID" id="62697211"/>
<dbReference type="Gene3D" id="3.90.1310.10">
    <property type="entry name" value="Penicillin-binding protein 2a (Domain 2)"/>
    <property type="match status" value="1"/>
</dbReference>
<keyword evidence="6" id="KW-0133">Cell shape</keyword>
<evidence type="ECO:0000259" key="12">
    <source>
        <dbReference type="Pfam" id="PF00905"/>
    </source>
</evidence>
<evidence type="ECO:0000256" key="10">
    <source>
        <dbReference type="ARBA" id="ARBA00023316"/>
    </source>
</evidence>
<keyword evidence="8 11" id="KW-1133">Transmembrane helix</keyword>
<dbReference type="KEGG" id="csci:HDCHBGLK_03025"/>
<evidence type="ECO:0000256" key="8">
    <source>
        <dbReference type="ARBA" id="ARBA00022989"/>
    </source>
</evidence>
<feature type="domain" description="Penicillin-binding protein transpeptidase" evidence="12">
    <location>
        <begin position="615"/>
        <end position="953"/>
    </location>
</feature>
<organism evidence="14 15">
    <name type="scientific">Clostridium scindens (strain ATCC 35704 / DSM 5676 / VPI 13733 / 19)</name>
    <dbReference type="NCBI Taxonomy" id="411468"/>
    <lineage>
        <taxon>Bacteria</taxon>
        <taxon>Bacillati</taxon>
        <taxon>Bacillota</taxon>
        <taxon>Clostridia</taxon>
        <taxon>Lachnospirales</taxon>
        <taxon>Lachnospiraceae</taxon>
    </lineage>
</organism>
<keyword evidence="10" id="KW-0961">Cell wall biogenesis/degradation</keyword>
<evidence type="ECO:0000256" key="5">
    <source>
        <dbReference type="ARBA" id="ARBA00022692"/>
    </source>
</evidence>
<dbReference type="InterPro" id="IPR050515">
    <property type="entry name" value="Beta-lactam/transpept"/>
</dbReference>
<dbReference type="GO" id="GO:0009252">
    <property type="term" value="P:peptidoglycan biosynthetic process"/>
    <property type="evidence" value="ECO:0007669"/>
    <property type="project" value="UniProtKB-KW"/>
</dbReference>
<evidence type="ECO:0000256" key="11">
    <source>
        <dbReference type="SAM" id="Phobius"/>
    </source>
</evidence>
<evidence type="ECO:0000256" key="9">
    <source>
        <dbReference type="ARBA" id="ARBA00023136"/>
    </source>
</evidence>
<dbReference type="InterPro" id="IPR001460">
    <property type="entry name" value="PCN-bd_Tpept"/>
</dbReference>
<keyword evidence="15" id="KW-1185">Reference proteome</keyword>
<dbReference type="GO" id="GO:0008360">
    <property type="term" value="P:regulation of cell shape"/>
    <property type="evidence" value="ECO:0007669"/>
    <property type="project" value="UniProtKB-KW"/>
</dbReference>
<evidence type="ECO:0000256" key="4">
    <source>
        <dbReference type="ARBA" id="ARBA00022475"/>
    </source>
</evidence>
<accession>A0A494WNK1</accession>
<dbReference type="GO" id="GO:0005886">
    <property type="term" value="C:plasma membrane"/>
    <property type="evidence" value="ECO:0007669"/>
    <property type="project" value="UniProtKB-SubCell"/>
</dbReference>
<keyword evidence="14" id="KW-0121">Carboxypeptidase</keyword>
<feature type="domain" description="Penicillin-binding protein dimerisation" evidence="13">
    <location>
        <begin position="63"/>
        <end position="325"/>
    </location>
</feature>
<dbReference type="Pfam" id="PF03717">
    <property type="entry name" value="PBP_dimer"/>
    <property type="match status" value="1"/>
</dbReference>
<evidence type="ECO:0000256" key="7">
    <source>
        <dbReference type="ARBA" id="ARBA00022984"/>
    </source>
</evidence>
<dbReference type="InterPro" id="IPR036138">
    <property type="entry name" value="PBP_dimer_sf"/>
</dbReference>
<name>A0A494WNK1_CLOS5</name>
<evidence type="ECO:0000313" key="15">
    <source>
        <dbReference type="Proteomes" id="UP000289664"/>
    </source>
</evidence>
<evidence type="ECO:0000313" key="14">
    <source>
        <dbReference type="EMBL" id="QBF75614.1"/>
    </source>
</evidence>
<dbReference type="EC" id="3.4.16.4" evidence="14"/>
<evidence type="ECO:0000256" key="1">
    <source>
        <dbReference type="ARBA" id="ARBA00004167"/>
    </source>
</evidence>
<feature type="transmembrane region" description="Helical" evidence="11">
    <location>
        <begin position="20"/>
        <end position="40"/>
    </location>
</feature>